<gene>
    <name evidence="3" type="ORF">GQ588_00510</name>
</gene>
<reference evidence="3 4" key="1">
    <citation type="submission" date="2019-12" db="EMBL/GenBank/DDBJ databases">
        <title>Sequence classification of anaerobic respiratory reductive dehalogenases: First we see many, then we see few.</title>
        <authorList>
            <person name="Molenda O."/>
            <person name="Puentes Jacome L.A."/>
            <person name="Cao X."/>
            <person name="Nesbo C.L."/>
            <person name="Tang S."/>
            <person name="Morson N."/>
            <person name="Patron J."/>
            <person name="Lomheim L."/>
            <person name="Wishart D.S."/>
            <person name="Edwards E.A."/>
        </authorList>
    </citation>
    <scope>NUCLEOTIDE SEQUENCE [LARGE SCALE GENOMIC DNA]</scope>
    <source>
        <strain evidence="3 4">12DCA</strain>
    </source>
</reference>
<evidence type="ECO:0000256" key="1">
    <source>
        <dbReference type="SAM" id="MobiDB-lite"/>
    </source>
</evidence>
<feature type="compositionally biased region" description="Polar residues" evidence="1">
    <location>
        <begin position="30"/>
        <end position="46"/>
    </location>
</feature>
<dbReference type="Proteomes" id="UP000430508">
    <property type="component" value="Chromosome"/>
</dbReference>
<feature type="compositionally biased region" description="Basic and acidic residues" evidence="1">
    <location>
        <begin position="47"/>
        <end position="60"/>
    </location>
</feature>
<evidence type="ECO:0000313" key="3">
    <source>
        <dbReference type="EMBL" id="QGZ99255.1"/>
    </source>
</evidence>
<sequence>MIKIRVKTFSILLLVLSVVLFGCSPKKTEPVQNIPAQQETQIQKDNQSPEKELEPIKETEPEQAPQQEDKTKTETETETETKAPPSVEPQTQPKTEPNQPSEPDPVAPSKPEPAPEQKPPANSGLSLYSLGQQVDVQNNAAKTDKEKAAYEAAARWLVEFKSTDYKKLEAMSQMPGSSYTTASFQNSLDNFFPNFKSESIKNKDTRQVKSLCLDDISFNQIPQLNNQEGAFLKLTIVINAAQNGGNYWVSEYEERIILLQVNGVWMVDSEENTQLKM</sequence>
<dbReference type="PROSITE" id="PS51257">
    <property type="entry name" value="PROKAR_LIPOPROTEIN"/>
    <property type="match status" value="1"/>
</dbReference>
<feature type="compositionally biased region" description="Pro residues" evidence="1">
    <location>
        <begin position="100"/>
        <end position="118"/>
    </location>
</feature>
<evidence type="ECO:0008006" key="5">
    <source>
        <dbReference type="Google" id="ProtNLM"/>
    </source>
</evidence>
<dbReference type="RefSeq" id="WP_158208075.1">
    <property type="nucleotide sequence ID" value="NZ_CP046996.1"/>
</dbReference>
<feature type="region of interest" description="Disordered" evidence="1">
    <location>
        <begin position="29"/>
        <end position="126"/>
    </location>
</feature>
<feature type="signal peptide" evidence="2">
    <location>
        <begin position="1"/>
        <end position="22"/>
    </location>
</feature>
<evidence type="ECO:0000256" key="2">
    <source>
        <dbReference type="SAM" id="SignalP"/>
    </source>
</evidence>
<protein>
    <recommendedName>
        <fullName evidence="5">Lipoprotein</fullName>
    </recommendedName>
</protein>
<feature type="compositionally biased region" description="Polar residues" evidence="1">
    <location>
        <begin position="88"/>
        <end position="99"/>
    </location>
</feature>
<proteinExistence type="predicted"/>
<name>A0A857DG88_9FIRM</name>
<accession>A0A857DG88</accession>
<keyword evidence="2" id="KW-0732">Signal</keyword>
<dbReference type="AlphaFoldDB" id="A0A857DG88"/>
<feature type="compositionally biased region" description="Basic and acidic residues" evidence="1">
    <location>
        <begin position="67"/>
        <end position="81"/>
    </location>
</feature>
<evidence type="ECO:0000313" key="4">
    <source>
        <dbReference type="Proteomes" id="UP000430508"/>
    </source>
</evidence>
<organism evidence="3 4">
    <name type="scientific">Dehalobacter restrictus</name>
    <dbReference type="NCBI Taxonomy" id="55583"/>
    <lineage>
        <taxon>Bacteria</taxon>
        <taxon>Bacillati</taxon>
        <taxon>Bacillota</taxon>
        <taxon>Clostridia</taxon>
        <taxon>Eubacteriales</taxon>
        <taxon>Desulfitobacteriaceae</taxon>
        <taxon>Dehalobacter</taxon>
    </lineage>
</organism>
<feature type="chain" id="PRO_5039609566" description="Lipoprotein" evidence="2">
    <location>
        <begin position="23"/>
        <end position="277"/>
    </location>
</feature>
<dbReference type="EMBL" id="CP046996">
    <property type="protein sequence ID" value="QGZ99255.1"/>
    <property type="molecule type" value="Genomic_DNA"/>
</dbReference>